<dbReference type="Proteomes" id="UP000030676">
    <property type="component" value="Unassembled WGS sequence"/>
</dbReference>
<name>X0JBR7_FUSOX</name>
<dbReference type="HOGENOM" id="CLU_016575_2_0_1"/>
<accession>X0JBR7</accession>
<dbReference type="AlphaFoldDB" id="X0JBR7"/>
<reference evidence="1" key="1">
    <citation type="submission" date="2011-11" db="EMBL/GenBank/DDBJ databases">
        <title>The Genome Sequence of Fusarium oxysporum PHW808.</title>
        <authorList>
            <consortium name="The Broad Institute Genome Sequencing Platform"/>
            <person name="Ma L.-J."/>
            <person name="Gale L.R."/>
            <person name="Schwartz D.C."/>
            <person name="Zhou S."/>
            <person name="Corby-Kistler H."/>
            <person name="Young S.K."/>
            <person name="Zeng Q."/>
            <person name="Gargeya S."/>
            <person name="Fitzgerald M."/>
            <person name="Haas B."/>
            <person name="Abouelleil A."/>
            <person name="Alvarado L."/>
            <person name="Arachchi H.M."/>
            <person name="Berlin A."/>
            <person name="Brown A."/>
            <person name="Chapman S.B."/>
            <person name="Chen Z."/>
            <person name="Dunbar C."/>
            <person name="Freedman E."/>
            <person name="Gearin G."/>
            <person name="Goldberg J."/>
            <person name="Griggs A."/>
            <person name="Gujja S."/>
            <person name="Heiman D."/>
            <person name="Howarth C."/>
            <person name="Larson L."/>
            <person name="Lui A."/>
            <person name="MacDonald P.J.P."/>
            <person name="Montmayeur A."/>
            <person name="Murphy C."/>
            <person name="Neiman D."/>
            <person name="Pearson M."/>
            <person name="Priest M."/>
            <person name="Roberts A."/>
            <person name="Saif S."/>
            <person name="Shea T."/>
            <person name="Shenoy N."/>
            <person name="Sisk P."/>
            <person name="Stolte C."/>
            <person name="Sykes S."/>
            <person name="Wortman J."/>
            <person name="Nusbaum C."/>
            <person name="Birren B."/>
        </authorList>
    </citation>
    <scope>NUCLEOTIDE SEQUENCE [LARGE SCALE GENOMIC DNA]</scope>
    <source>
        <strain evidence="1">54008</strain>
    </source>
</reference>
<gene>
    <name evidence="1" type="ORF">FOPG_04728</name>
</gene>
<dbReference type="OrthoDB" id="5153231at2759"/>
<sequence length="654" mass="74932">MSPITSIYRGSGSYLIQVSEPFNRYTMEEGRSFHWMSFCCLCLFDFCDGDRVIRPDHPSESGSGAPATVEFDYETLIFNPESPRYISPRQWGRTRSFVLAAHLDCQRRFPPFDKQVVSNLLCHDFPPSDSRKRERMLVLQQCCLDTSGEHADITLDALQEQARIGVRDLILAPNLVKFLAGKTARYLHFVVDPSKPIWGLSATFENARYLEGLSNKDGKNAFLVVSDPQQLSDGVYFASDHLGVRAVSFGETDVTRSSNYEQPGIWWTFQNTNRSQRYFLKWYSDGFKMRDLHVVKSPEDVLAPLARWSLLPPNPEAIWYLNLDDRAGGRHYFKVLECESPEITGYSACLLDEDLLYLHSHRESEDFSFYREGRGDRLHAVWLYVPVEKHERIVEVWRLRRRPKFWRDILLLRTNKGRVFFLGANANMAQPDAIFERVALLTTQPSRLWLSSQGDGVDCLAFDWEDKRHDKNEAPPSFHDPSTWSSRMSAQQVFNKSVRLGAVTEVVPCRSWIPGSTGIVGLIFAYSDGSRESVGQVRLDHLLSPIEVDPAGEMWLGARLFHPSGAVVESMRVIPSTGQTFHGGNPSQEGLTWLRILWRVRLDWNFLYSKCFINVSDQANVHQHMGIDMLLESWAGREWEKEEVSGQLVVRARC</sequence>
<organism evidence="1">
    <name type="scientific">Fusarium oxysporum f. sp. conglutinans race 2 54008</name>
    <dbReference type="NCBI Taxonomy" id="1089457"/>
    <lineage>
        <taxon>Eukaryota</taxon>
        <taxon>Fungi</taxon>
        <taxon>Dikarya</taxon>
        <taxon>Ascomycota</taxon>
        <taxon>Pezizomycotina</taxon>
        <taxon>Sordariomycetes</taxon>
        <taxon>Hypocreomycetidae</taxon>
        <taxon>Hypocreales</taxon>
        <taxon>Nectriaceae</taxon>
        <taxon>Fusarium</taxon>
        <taxon>Fusarium oxysporum species complex</taxon>
    </lineage>
</organism>
<evidence type="ECO:0000313" key="1">
    <source>
        <dbReference type="EMBL" id="EXL82524.1"/>
    </source>
</evidence>
<protein>
    <submittedName>
        <fullName evidence="1">Uncharacterized protein</fullName>
    </submittedName>
</protein>
<dbReference type="EMBL" id="JH658819">
    <property type="protein sequence ID" value="EXL82524.1"/>
    <property type="molecule type" value="Genomic_DNA"/>
</dbReference>
<reference evidence="1" key="2">
    <citation type="submission" date="2012-05" db="EMBL/GenBank/DDBJ databases">
        <title>The Genome Annotation of Fusarium oxysporum PHW808.</title>
        <authorList>
            <consortium name="The Broad Institute Genomics Platform"/>
            <person name="Ma L.-J."/>
            <person name="Corby-Kistler H."/>
            <person name="Broz K."/>
            <person name="Gale L.R."/>
            <person name="Jonkers W."/>
            <person name="O'Donnell K."/>
            <person name="Ploetz R."/>
            <person name="Steinberg C."/>
            <person name="Schwartz D.C."/>
            <person name="VanEtten H."/>
            <person name="Zhou S."/>
            <person name="Young S.K."/>
            <person name="Zeng Q."/>
            <person name="Gargeya S."/>
            <person name="Fitzgerald M."/>
            <person name="Abouelleil A."/>
            <person name="Alvarado L."/>
            <person name="Chapman S.B."/>
            <person name="Gainer-Dewar J."/>
            <person name="Goldberg J."/>
            <person name="Griggs A."/>
            <person name="Gujja S."/>
            <person name="Hansen M."/>
            <person name="Howarth C."/>
            <person name="Imamovic A."/>
            <person name="Ireland A."/>
            <person name="Larimer J."/>
            <person name="McCowan C."/>
            <person name="Murphy C."/>
            <person name="Pearson M."/>
            <person name="Poon T.W."/>
            <person name="Priest M."/>
            <person name="Roberts A."/>
            <person name="Saif S."/>
            <person name="Shea T."/>
            <person name="Sykes S."/>
            <person name="Wortman J."/>
            <person name="Nusbaum C."/>
            <person name="Birren B."/>
        </authorList>
    </citation>
    <scope>NUCLEOTIDE SEQUENCE</scope>
    <source>
        <strain evidence="1">54008</strain>
    </source>
</reference>
<proteinExistence type="predicted"/>